<dbReference type="OrthoDB" id="2993351at2759"/>
<organism evidence="1 2">
    <name type="scientific">Aspergillus tamarii</name>
    <dbReference type="NCBI Taxonomy" id="41984"/>
    <lineage>
        <taxon>Eukaryota</taxon>
        <taxon>Fungi</taxon>
        <taxon>Dikarya</taxon>
        <taxon>Ascomycota</taxon>
        <taxon>Pezizomycotina</taxon>
        <taxon>Eurotiomycetes</taxon>
        <taxon>Eurotiomycetidae</taxon>
        <taxon>Eurotiales</taxon>
        <taxon>Aspergillaceae</taxon>
        <taxon>Aspergillus</taxon>
        <taxon>Aspergillus subgen. Circumdati</taxon>
    </lineage>
</organism>
<dbReference type="AlphaFoldDB" id="A0A5N6UFE3"/>
<dbReference type="EMBL" id="ML738727">
    <property type="protein sequence ID" value="KAE8157322.1"/>
    <property type="molecule type" value="Genomic_DNA"/>
</dbReference>
<proteinExistence type="predicted"/>
<accession>A0A5N6UFE3</accession>
<name>A0A5N6UFE3_ASPTM</name>
<dbReference type="Proteomes" id="UP000326950">
    <property type="component" value="Unassembled WGS sequence"/>
</dbReference>
<evidence type="ECO:0000313" key="2">
    <source>
        <dbReference type="Proteomes" id="UP000326950"/>
    </source>
</evidence>
<keyword evidence="2" id="KW-1185">Reference proteome</keyword>
<evidence type="ECO:0000313" key="1">
    <source>
        <dbReference type="EMBL" id="KAE8157322.1"/>
    </source>
</evidence>
<protein>
    <submittedName>
        <fullName evidence="1">Uncharacterized protein</fullName>
    </submittedName>
</protein>
<sequence length="72" mass="8225">METYNINCNCGANSYLLVYPLRTDVVVSEPRFALLVLMDFQIHTIQGIEDVLDELDYRAMDGKNRLGPPYSI</sequence>
<gene>
    <name evidence="1" type="ORF">BDV40DRAFT_308796</name>
</gene>
<reference evidence="1 2" key="1">
    <citation type="submission" date="2019-04" db="EMBL/GenBank/DDBJ databases">
        <title>Friends and foes A comparative genomics study of 23 Aspergillus species from section Flavi.</title>
        <authorList>
            <consortium name="DOE Joint Genome Institute"/>
            <person name="Kjaerbolling I."/>
            <person name="Vesth T."/>
            <person name="Frisvad J.C."/>
            <person name="Nybo J.L."/>
            <person name="Theobald S."/>
            <person name="Kildgaard S."/>
            <person name="Isbrandt T."/>
            <person name="Kuo A."/>
            <person name="Sato A."/>
            <person name="Lyhne E.K."/>
            <person name="Kogle M.E."/>
            <person name="Wiebenga A."/>
            <person name="Kun R.S."/>
            <person name="Lubbers R.J."/>
            <person name="Makela M.R."/>
            <person name="Barry K."/>
            <person name="Chovatia M."/>
            <person name="Clum A."/>
            <person name="Daum C."/>
            <person name="Haridas S."/>
            <person name="He G."/>
            <person name="LaButti K."/>
            <person name="Lipzen A."/>
            <person name="Mondo S."/>
            <person name="Riley R."/>
            <person name="Salamov A."/>
            <person name="Simmons B.A."/>
            <person name="Magnuson J.K."/>
            <person name="Henrissat B."/>
            <person name="Mortensen U.H."/>
            <person name="Larsen T.O."/>
            <person name="Devries R.P."/>
            <person name="Grigoriev I.V."/>
            <person name="Machida M."/>
            <person name="Baker S.E."/>
            <person name="Andersen M.R."/>
        </authorList>
    </citation>
    <scope>NUCLEOTIDE SEQUENCE [LARGE SCALE GENOMIC DNA]</scope>
    <source>
        <strain evidence="1 2">CBS 117626</strain>
    </source>
</reference>